<dbReference type="AlphaFoldDB" id="A0A956M3C0"/>
<reference evidence="1" key="2">
    <citation type="journal article" date="2021" name="Microbiome">
        <title>Successional dynamics and alternative stable states in a saline activated sludge microbial community over 9 years.</title>
        <authorList>
            <person name="Wang Y."/>
            <person name="Ye J."/>
            <person name="Ju F."/>
            <person name="Liu L."/>
            <person name="Boyd J.A."/>
            <person name="Deng Y."/>
            <person name="Parks D.H."/>
            <person name="Jiang X."/>
            <person name="Yin X."/>
            <person name="Woodcroft B.J."/>
            <person name="Tyson G.W."/>
            <person name="Hugenholtz P."/>
            <person name="Polz M.F."/>
            <person name="Zhang T."/>
        </authorList>
    </citation>
    <scope>NUCLEOTIDE SEQUENCE</scope>
    <source>
        <strain evidence="1">HKST-UBA01</strain>
    </source>
</reference>
<gene>
    <name evidence="1" type="ORF">KC729_20385</name>
</gene>
<dbReference type="EMBL" id="JAGQHR010000965">
    <property type="protein sequence ID" value="MCA9730053.1"/>
    <property type="molecule type" value="Genomic_DNA"/>
</dbReference>
<protein>
    <recommendedName>
        <fullName evidence="3">PorV/PorQ family protein</fullName>
    </recommendedName>
</protein>
<comment type="caution">
    <text evidence="1">The sequence shown here is derived from an EMBL/GenBank/DDBJ whole genome shotgun (WGS) entry which is preliminary data.</text>
</comment>
<dbReference type="Proteomes" id="UP000697710">
    <property type="component" value="Unassembled WGS sequence"/>
</dbReference>
<feature type="non-terminal residue" evidence="1">
    <location>
        <position position="189"/>
    </location>
</feature>
<proteinExistence type="predicted"/>
<dbReference type="SUPFAM" id="SSF56935">
    <property type="entry name" value="Porins"/>
    <property type="match status" value="1"/>
</dbReference>
<sequence>MSILDLGAASRRRVHRLAFLFAGLALIAVQTPGIAGDPTGLAYLKIGAGARAIAMGNAVVSNVDGPDATYWNPGAVPLLGGTQAELMHTESFQAVRYEFASITRQLGRHGIGAAFHGIWLDNIKSYDESGAFLGDFGYAGMAVSGNYGFALSDQVGVGVGVEMIREQIDVSDASGLGFSLGAQARELLA</sequence>
<evidence type="ECO:0000313" key="1">
    <source>
        <dbReference type="EMBL" id="MCA9730053.1"/>
    </source>
</evidence>
<name>A0A956M3C0_UNCEI</name>
<evidence type="ECO:0000313" key="2">
    <source>
        <dbReference type="Proteomes" id="UP000697710"/>
    </source>
</evidence>
<dbReference type="Gene3D" id="2.40.160.60">
    <property type="entry name" value="Outer membrane protein transport protein (OMPP1/FadL/TodX)"/>
    <property type="match status" value="1"/>
</dbReference>
<organism evidence="1 2">
    <name type="scientific">Eiseniibacteriota bacterium</name>
    <dbReference type="NCBI Taxonomy" id="2212470"/>
    <lineage>
        <taxon>Bacteria</taxon>
        <taxon>Candidatus Eiseniibacteriota</taxon>
    </lineage>
</organism>
<evidence type="ECO:0008006" key="3">
    <source>
        <dbReference type="Google" id="ProtNLM"/>
    </source>
</evidence>
<accession>A0A956M3C0</accession>
<reference evidence="1" key="1">
    <citation type="submission" date="2020-04" db="EMBL/GenBank/DDBJ databases">
        <authorList>
            <person name="Zhang T."/>
        </authorList>
    </citation>
    <scope>NUCLEOTIDE SEQUENCE</scope>
    <source>
        <strain evidence="1">HKST-UBA01</strain>
    </source>
</reference>